<dbReference type="PIRSF" id="PIRSF026673">
    <property type="entry name" value="UCP026673_ion_chan"/>
    <property type="match status" value="1"/>
</dbReference>
<feature type="transmembrane region" description="Helical" evidence="8">
    <location>
        <begin position="6"/>
        <end position="23"/>
    </location>
</feature>
<evidence type="ECO:0000256" key="5">
    <source>
        <dbReference type="ARBA" id="ARBA00022989"/>
    </source>
</evidence>
<name>A0AAE3U3J9_9HYPH</name>
<reference evidence="10" key="1">
    <citation type="submission" date="2022-03" db="EMBL/GenBank/DDBJ databases">
        <title>Fererhizobium litorale gen. nov., sp. nov., isolated from sandy sediments of the Sea of Japan seashore.</title>
        <authorList>
            <person name="Romanenko L."/>
            <person name="Kurilenko V."/>
            <person name="Otstavnykh N."/>
            <person name="Svetashev V."/>
            <person name="Tekutyeva L."/>
            <person name="Isaeva M."/>
            <person name="Mikhailov V."/>
        </authorList>
    </citation>
    <scope>NUCLEOTIDE SEQUENCE</scope>
    <source>
        <strain evidence="10">KMM 9576</strain>
    </source>
</reference>
<dbReference type="SUPFAM" id="SSF50182">
    <property type="entry name" value="Sm-like ribonucleoproteins"/>
    <property type="match status" value="1"/>
</dbReference>
<dbReference type="InterPro" id="IPR011066">
    <property type="entry name" value="MscS_channel_C_sf"/>
</dbReference>
<feature type="transmembrane region" description="Helical" evidence="8">
    <location>
        <begin position="76"/>
        <end position="96"/>
    </location>
</feature>
<evidence type="ECO:0000313" key="10">
    <source>
        <dbReference type="EMBL" id="MDI7925224.1"/>
    </source>
</evidence>
<evidence type="ECO:0000256" key="8">
    <source>
        <dbReference type="SAM" id="Phobius"/>
    </source>
</evidence>
<dbReference type="SMART" id="SM00100">
    <property type="entry name" value="cNMP"/>
    <property type="match status" value="1"/>
</dbReference>
<dbReference type="InterPro" id="IPR000595">
    <property type="entry name" value="cNMP-bd_dom"/>
</dbReference>
<keyword evidence="3" id="KW-1003">Cell membrane</keyword>
<comment type="subcellular location">
    <subcellularLocation>
        <location evidence="1">Cell membrane</location>
        <topology evidence="1">Multi-pass membrane protein</topology>
    </subcellularLocation>
</comment>
<dbReference type="Gene3D" id="3.30.70.100">
    <property type="match status" value="1"/>
</dbReference>
<dbReference type="Pfam" id="PF00027">
    <property type="entry name" value="cNMP_binding"/>
    <property type="match status" value="1"/>
</dbReference>
<evidence type="ECO:0000256" key="2">
    <source>
        <dbReference type="ARBA" id="ARBA00008017"/>
    </source>
</evidence>
<feature type="transmembrane region" description="Helical" evidence="8">
    <location>
        <begin position="108"/>
        <end position="127"/>
    </location>
</feature>
<dbReference type="InterPro" id="IPR006685">
    <property type="entry name" value="MscS_channel_2nd"/>
</dbReference>
<keyword evidence="5 8" id="KW-1133">Transmembrane helix</keyword>
<protein>
    <submittedName>
        <fullName evidence="10">Mechanosensitive ion channel family protein</fullName>
    </submittedName>
</protein>
<evidence type="ECO:0000313" key="11">
    <source>
        <dbReference type="Proteomes" id="UP001161580"/>
    </source>
</evidence>
<dbReference type="EMBL" id="JALDYZ010000028">
    <property type="protein sequence ID" value="MDI7925224.1"/>
    <property type="molecule type" value="Genomic_DNA"/>
</dbReference>
<dbReference type="SUPFAM" id="SSF51206">
    <property type="entry name" value="cAMP-binding domain-like"/>
    <property type="match status" value="1"/>
</dbReference>
<dbReference type="Gene3D" id="2.60.120.10">
    <property type="entry name" value="Jelly Rolls"/>
    <property type="match status" value="1"/>
</dbReference>
<dbReference type="PROSITE" id="PS50042">
    <property type="entry name" value="CNMP_BINDING_3"/>
    <property type="match status" value="1"/>
</dbReference>
<feature type="transmembrane region" description="Helical" evidence="8">
    <location>
        <begin position="35"/>
        <end position="56"/>
    </location>
</feature>
<dbReference type="SUPFAM" id="SSF82689">
    <property type="entry name" value="Mechanosensitive channel protein MscS (YggB), C-terminal domain"/>
    <property type="match status" value="1"/>
</dbReference>
<dbReference type="PANTHER" id="PTHR30566">
    <property type="entry name" value="YNAI-RELATED MECHANOSENSITIVE ION CHANNEL"/>
    <property type="match status" value="1"/>
</dbReference>
<proteinExistence type="inferred from homology"/>
<comment type="caution">
    <text evidence="10">The sequence shown here is derived from an EMBL/GenBank/DDBJ whole genome shotgun (WGS) entry which is preliminary data.</text>
</comment>
<evidence type="ECO:0000256" key="7">
    <source>
        <dbReference type="SAM" id="MobiDB-lite"/>
    </source>
</evidence>
<evidence type="ECO:0000256" key="1">
    <source>
        <dbReference type="ARBA" id="ARBA00004651"/>
    </source>
</evidence>
<dbReference type="InterPro" id="IPR010920">
    <property type="entry name" value="LSM_dom_sf"/>
</dbReference>
<keyword evidence="6 8" id="KW-0472">Membrane</keyword>
<dbReference type="InterPro" id="IPR014710">
    <property type="entry name" value="RmlC-like_jellyroll"/>
</dbReference>
<evidence type="ECO:0000259" key="9">
    <source>
        <dbReference type="PROSITE" id="PS50042"/>
    </source>
</evidence>
<gene>
    <name evidence="10" type="ORF">MRS75_24590</name>
</gene>
<dbReference type="InterPro" id="IPR018490">
    <property type="entry name" value="cNMP-bd_dom_sf"/>
</dbReference>
<dbReference type="InterPro" id="IPR016846">
    <property type="entry name" value="cNMP-bd_ion_channel"/>
</dbReference>
<sequence length="491" mass="53030">MFQGTPLLPVVLNVLGIAGILVWKLQGRSRPMARLVVQIVFFAAMTGVLVLARISPFQFDPPNLESRNMLVVSSKILWWVHLSWALIGFIRIYIVLEGRPREERLVQDLVVTVVYLGVALSVLTFVFDFPIKTLLATSGVAAIILGLALQNTLSDVFSGIALTLGRPYVIGDWISLSDGTSGRVIASNWRSTYLLTATHNVVVIPNSILAKLGITNASRPDESHEITMPIRIAPTHVPRLVVEVMNAVLESCNMIVKDPAPNVALMGIDASAIEVELWFRVTSPAQRRPARNEVIDLVYRHCKANGLRLAMPPTALIAAGDPSAQRGAASATASQQGLIDAVPVFSVLTQDERNLLAASAAMRTFPPGKEIAAEGASLGSLMIIKTGIVAMMSGDAELARFAPGDYFGERGFLTGTGETHALRAVTRVTLSEIDKATFARLLKERPELAEDLAAHLADREGPTGAPDNPVTQGARRRSDVLKAIRSMFGLR</sequence>
<dbReference type="InterPro" id="IPR049278">
    <property type="entry name" value="MS_channel_C"/>
</dbReference>
<dbReference type="CDD" id="cd00038">
    <property type="entry name" value="CAP_ED"/>
    <property type="match status" value="1"/>
</dbReference>
<feature type="domain" description="Cyclic nucleotide-binding" evidence="9">
    <location>
        <begin position="344"/>
        <end position="459"/>
    </location>
</feature>
<dbReference type="Proteomes" id="UP001161580">
    <property type="component" value="Unassembled WGS sequence"/>
</dbReference>
<dbReference type="Gene3D" id="1.10.287.1260">
    <property type="match status" value="1"/>
</dbReference>
<dbReference type="Pfam" id="PF21082">
    <property type="entry name" value="MS_channel_3rd"/>
    <property type="match status" value="1"/>
</dbReference>
<comment type="similarity">
    <text evidence="2">Belongs to the MscS (TC 1.A.23) family.</text>
</comment>
<evidence type="ECO:0000256" key="3">
    <source>
        <dbReference type="ARBA" id="ARBA00022475"/>
    </source>
</evidence>
<organism evidence="10 11">
    <name type="scientific">Ferirhizobium litorale</name>
    <dbReference type="NCBI Taxonomy" id="2927786"/>
    <lineage>
        <taxon>Bacteria</taxon>
        <taxon>Pseudomonadati</taxon>
        <taxon>Pseudomonadota</taxon>
        <taxon>Alphaproteobacteria</taxon>
        <taxon>Hyphomicrobiales</taxon>
        <taxon>Rhizobiaceae</taxon>
        <taxon>Ferirhizobium</taxon>
    </lineage>
</organism>
<evidence type="ECO:0000256" key="6">
    <source>
        <dbReference type="ARBA" id="ARBA00023136"/>
    </source>
</evidence>
<keyword evidence="11" id="KW-1185">Reference proteome</keyword>
<dbReference type="GO" id="GO:0008381">
    <property type="term" value="F:mechanosensitive monoatomic ion channel activity"/>
    <property type="evidence" value="ECO:0007669"/>
    <property type="project" value="UniProtKB-ARBA"/>
</dbReference>
<dbReference type="PANTHER" id="PTHR30566:SF5">
    <property type="entry name" value="MECHANOSENSITIVE ION CHANNEL PROTEIN 1, MITOCHONDRIAL-RELATED"/>
    <property type="match status" value="1"/>
</dbReference>
<keyword evidence="4 8" id="KW-0812">Transmembrane</keyword>
<dbReference type="GO" id="GO:0005886">
    <property type="term" value="C:plasma membrane"/>
    <property type="evidence" value="ECO:0007669"/>
    <property type="project" value="UniProtKB-SubCell"/>
</dbReference>
<dbReference type="Pfam" id="PF00924">
    <property type="entry name" value="MS_channel_2nd"/>
    <property type="match status" value="1"/>
</dbReference>
<feature type="region of interest" description="Disordered" evidence="7">
    <location>
        <begin position="456"/>
        <end position="476"/>
    </location>
</feature>
<dbReference type="InterPro" id="IPR023408">
    <property type="entry name" value="MscS_beta-dom_sf"/>
</dbReference>
<dbReference type="RefSeq" id="WP_311789647.1">
    <property type="nucleotide sequence ID" value="NZ_JALDYY010000037.1"/>
</dbReference>
<evidence type="ECO:0000256" key="4">
    <source>
        <dbReference type="ARBA" id="ARBA00022692"/>
    </source>
</evidence>
<dbReference type="AlphaFoldDB" id="A0AAE3U3J9"/>
<dbReference type="Gene3D" id="2.30.30.60">
    <property type="match status" value="1"/>
</dbReference>
<accession>A0AAE3U3J9</accession>